<dbReference type="AlphaFoldDB" id="A0A1V1P5K6"/>
<dbReference type="PANTHER" id="PTHR40547">
    <property type="entry name" value="SLL0298 PROTEIN"/>
    <property type="match status" value="1"/>
</dbReference>
<evidence type="ECO:0000313" key="4">
    <source>
        <dbReference type="Proteomes" id="UP000189670"/>
    </source>
</evidence>
<reference evidence="4" key="1">
    <citation type="submission" date="2012-11" db="EMBL/GenBank/DDBJ databases">
        <authorList>
            <person name="Lucero-Rivera Y.E."/>
            <person name="Tovar-Ramirez D."/>
        </authorList>
    </citation>
    <scope>NUCLEOTIDE SEQUENCE [LARGE SCALE GENOMIC DNA]</scope>
    <source>
        <strain evidence="4">Araruama</strain>
    </source>
</reference>
<dbReference type="Pfam" id="PF09835">
    <property type="entry name" value="DUF2062"/>
    <property type="match status" value="1"/>
</dbReference>
<keyword evidence="1" id="KW-1133">Transmembrane helix</keyword>
<keyword evidence="1" id="KW-0472">Membrane</keyword>
<feature type="transmembrane region" description="Helical" evidence="1">
    <location>
        <begin position="74"/>
        <end position="94"/>
    </location>
</feature>
<evidence type="ECO:0000256" key="1">
    <source>
        <dbReference type="SAM" id="Phobius"/>
    </source>
</evidence>
<protein>
    <recommendedName>
        <fullName evidence="2">DUF2062 domain-containing protein</fullName>
    </recommendedName>
</protein>
<feature type="domain" description="DUF2062" evidence="2">
    <location>
        <begin position="20"/>
        <end position="168"/>
    </location>
</feature>
<sequence length="170" mass="19413">MKNNIFKLPFKTFRLHATMRWIKSKWDLLVKENDNPHDIAIGLSIGIFGGIVPILGLQTILVIGLLWISRRPNYAAAMLSSCIMNHFTLLPILYMDYMVGILFIPPKKPLDFISIKQLITDKDITQLFYVGKGIFYPMLLGGVICGLVISILVYGITFYLMQFRKARKSN</sequence>
<accession>A0A1V1P5K6</accession>
<comment type="caution">
    <text evidence="3">The sequence shown here is derived from an EMBL/GenBank/DDBJ whole genome shotgun (WGS) entry which is preliminary data.</text>
</comment>
<organism evidence="3 4">
    <name type="scientific">Candidatus Magnetoglobus multicellularis str. Araruama</name>
    <dbReference type="NCBI Taxonomy" id="890399"/>
    <lineage>
        <taxon>Bacteria</taxon>
        <taxon>Pseudomonadati</taxon>
        <taxon>Thermodesulfobacteriota</taxon>
        <taxon>Desulfobacteria</taxon>
        <taxon>Desulfobacterales</taxon>
        <taxon>Desulfobacteraceae</taxon>
        <taxon>Candidatus Magnetoglobus</taxon>
    </lineage>
</organism>
<keyword evidence="1" id="KW-0812">Transmembrane</keyword>
<feature type="transmembrane region" description="Helical" evidence="1">
    <location>
        <begin position="39"/>
        <end position="67"/>
    </location>
</feature>
<evidence type="ECO:0000313" key="3">
    <source>
        <dbReference type="EMBL" id="ETR70068.1"/>
    </source>
</evidence>
<dbReference type="EMBL" id="ATBP01000496">
    <property type="protein sequence ID" value="ETR70068.1"/>
    <property type="molecule type" value="Genomic_DNA"/>
</dbReference>
<evidence type="ECO:0000259" key="2">
    <source>
        <dbReference type="Pfam" id="PF09835"/>
    </source>
</evidence>
<gene>
    <name evidence="3" type="ORF">OMM_09096</name>
</gene>
<dbReference type="InterPro" id="IPR018639">
    <property type="entry name" value="DUF2062"/>
</dbReference>
<dbReference type="Proteomes" id="UP000189670">
    <property type="component" value="Unassembled WGS sequence"/>
</dbReference>
<dbReference type="PANTHER" id="PTHR40547:SF1">
    <property type="entry name" value="SLL0298 PROTEIN"/>
    <property type="match status" value="1"/>
</dbReference>
<feature type="transmembrane region" description="Helical" evidence="1">
    <location>
        <begin position="134"/>
        <end position="160"/>
    </location>
</feature>
<proteinExistence type="predicted"/>
<name>A0A1V1P5K6_9BACT</name>